<accession>A0A317WF46</accession>
<evidence type="ECO:0000313" key="1">
    <source>
        <dbReference type="EMBL" id="PWY83857.1"/>
    </source>
</evidence>
<name>A0A317WF46_9EURO</name>
<dbReference type="AlphaFoldDB" id="A0A317WF46"/>
<proteinExistence type="predicted"/>
<keyword evidence="2" id="KW-1185">Reference proteome</keyword>
<dbReference type="Proteomes" id="UP000246702">
    <property type="component" value="Unassembled WGS sequence"/>
</dbReference>
<reference evidence="1 2" key="1">
    <citation type="submission" date="2016-12" db="EMBL/GenBank/DDBJ databases">
        <title>The genomes of Aspergillus section Nigri reveals drivers in fungal speciation.</title>
        <authorList>
            <consortium name="DOE Joint Genome Institute"/>
            <person name="Vesth T.C."/>
            <person name="Nybo J."/>
            <person name="Theobald S."/>
            <person name="Brandl J."/>
            <person name="Frisvad J.C."/>
            <person name="Nielsen K.F."/>
            <person name="Lyhne E.K."/>
            <person name="Kogle M.E."/>
            <person name="Kuo A."/>
            <person name="Riley R."/>
            <person name="Clum A."/>
            <person name="Nolan M."/>
            <person name="Lipzen A."/>
            <person name="Salamov A."/>
            <person name="Henrissat B."/>
            <person name="Wiebenga A."/>
            <person name="De Vries R.P."/>
            <person name="Grigoriev I.V."/>
            <person name="Mortensen U.H."/>
            <person name="Andersen M.R."/>
            <person name="Baker S.E."/>
        </authorList>
    </citation>
    <scope>NUCLEOTIDE SEQUENCE [LARGE SCALE GENOMIC DNA]</scope>
    <source>
        <strain evidence="1 2">CBS 115572</strain>
    </source>
</reference>
<dbReference type="RefSeq" id="XP_025466325.1">
    <property type="nucleotide sequence ID" value="XM_025605537.1"/>
</dbReference>
<protein>
    <submittedName>
        <fullName evidence="1">Uncharacterized protein</fullName>
    </submittedName>
</protein>
<evidence type="ECO:0000313" key="2">
    <source>
        <dbReference type="Proteomes" id="UP000246702"/>
    </source>
</evidence>
<sequence length="87" mass="10220">MAFQLVGWYIWECLSLQLCEWVSRSICTGVSWRLATFVGVIWIMFNDRASRLQRIQGTGKFSCYSCLLPAWTRLLRRSCCLYQLQNS</sequence>
<organism evidence="1 2">
    <name type="scientific">Aspergillus sclerotioniger CBS 115572</name>
    <dbReference type="NCBI Taxonomy" id="1450535"/>
    <lineage>
        <taxon>Eukaryota</taxon>
        <taxon>Fungi</taxon>
        <taxon>Dikarya</taxon>
        <taxon>Ascomycota</taxon>
        <taxon>Pezizomycotina</taxon>
        <taxon>Eurotiomycetes</taxon>
        <taxon>Eurotiomycetidae</taxon>
        <taxon>Eurotiales</taxon>
        <taxon>Aspergillaceae</taxon>
        <taxon>Aspergillus</taxon>
        <taxon>Aspergillus subgen. Circumdati</taxon>
    </lineage>
</organism>
<comment type="caution">
    <text evidence="1">The sequence shown here is derived from an EMBL/GenBank/DDBJ whole genome shotgun (WGS) entry which is preliminary data.</text>
</comment>
<gene>
    <name evidence="1" type="ORF">BO94DRAFT_116009</name>
</gene>
<dbReference type="GeneID" id="37107680"/>
<dbReference type="EMBL" id="MSFK01000018">
    <property type="protein sequence ID" value="PWY83857.1"/>
    <property type="molecule type" value="Genomic_DNA"/>
</dbReference>